<dbReference type="AlphaFoldDB" id="A0A1F5YTU6"/>
<evidence type="ECO:0008006" key="4">
    <source>
        <dbReference type="Google" id="ProtNLM"/>
    </source>
</evidence>
<feature type="compositionally biased region" description="Polar residues" evidence="1">
    <location>
        <begin position="274"/>
        <end position="293"/>
    </location>
</feature>
<sequence>MFRKVFYFTIVFIFLLSLSILTGKSLQAAPFGNYVILNGGFIKAENQDTVPPTAFSFEIWIKPKYTSGIRQILSIGNISGNKKYYQIGINGGSLSLSYMFNESSLRVINAGHLTEETWQHIGITIDQQATNLFINGQNVISVSGATNLKRIGPDIILGSNIPGGLSSGSQNYYGEIDMMRISSITRNISQNWQTQVYESNLSSDQSTVILWNFDGTRGEVTAVDSSSYSLSGFLQGGDIKIHYFGVMPTPTKFTHFVLPTLPVIRRIPWPTSQPTLVVPTNSNPQPTLPSSNYDVRENRPQLPR</sequence>
<dbReference type="Gene3D" id="2.60.120.200">
    <property type="match status" value="1"/>
</dbReference>
<evidence type="ECO:0000313" key="3">
    <source>
        <dbReference type="Proteomes" id="UP000176665"/>
    </source>
</evidence>
<dbReference type="Pfam" id="PF13385">
    <property type="entry name" value="Laminin_G_3"/>
    <property type="match status" value="1"/>
</dbReference>
<dbReference type="Proteomes" id="UP000176665">
    <property type="component" value="Unassembled WGS sequence"/>
</dbReference>
<feature type="region of interest" description="Disordered" evidence="1">
    <location>
        <begin position="274"/>
        <end position="304"/>
    </location>
</feature>
<dbReference type="STRING" id="1798371.A2W14_07520"/>
<proteinExistence type="predicted"/>
<dbReference type="SUPFAM" id="SSF49899">
    <property type="entry name" value="Concanavalin A-like lectins/glucanases"/>
    <property type="match status" value="1"/>
</dbReference>
<protein>
    <recommendedName>
        <fullName evidence="4">LamG-like jellyroll fold domain-containing protein</fullName>
    </recommendedName>
</protein>
<comment type="caution">
    <text evidence="2">The sequence shown here is derived from an EMBL/GenBank/DDBJ whole genome shotgun (WGS) entry which is preliminary data.</text>
</comment>
<gene>
    <name evidence="2" type="ORF">A2W14_07520</name>
</gene>
<dbReference type="InterPro" id="IPR013320">
    <property type="entry name" value="ConA-like_dom_sf"/>
</dbReference>
<reference evidence="2 3" key="1">
    <citation type="journal article" date="2016" name="Nat. Commun.">
        <title>Thousands of microbial genomes shed light on interconnected biogeochemical processes in an aquifer system.</title>
        <authorList>
            <person name="Anantharaman K."/>
            <person name="Brown C.T."/>
            <person name="Hug L.A."/>
            <person name="Sharon I."/>
            <person name="Castelle C.J."/>
            <person name="Probst A.J."/>
            <person name="Thomas B.C."/>
            <person name="Singh A."/>
            <person name="Wilkins M.J."/>
            <person name="Karaoz U."/>
            <person name="Brodie E.L."/>
            <person name="Williams K.H."/>
            <person name="Hubbard S.S."/>
            <person name="Banfield J.F."/>
        </authorList>
    </citation>
    <scope>NUCLEOTIDE SEQUENCE [LARGE SCALE GENOMIC DNA]</scope>
</reference>
<evidence type="ECO:0000256" key="1">
    <source>
        <dbReference type="SAM" id="MobiDB-lite"/>
    </source>
</evidence>
<evidence type="ECO:0000313" key="2">
    <source>
        <dbReference type="EMBL" id="OGG03397.1"/>
    </source>
</evidence>
<accession>A0A1F5YTU6</accession>
<feature type="compositionally biased region" description="Basic and acidic residues" evidence="1">
    <location>
        <begin position="294"/>
        <end position="304"/>
    </location>
</feature>
<organism evidence="2 3">
    <name type="scientific">Candidatus Gottesmanbacteria bacterium RBG_16_37_8</name>
    <dbReference type="NCBI Taxonomy" id="1798371"/>
    <lineage>
        <taxon>Bacteria</taxon>
        <taxon>Candidatus Gottesmaniibacteriota</taxon>
    </lineage>
</organism>
<dbReference type="EMBL" id="MFJA01000027">
    <property type="protein sequence ID" value="OGG03397.1"/>
    <property type="molecule type" value="Genomic_DNA"/>
</dbReference>
<name>A0A1F5YTU6_9BACT</name>